<evidence type="ECO:0000313" key="4">
    <source>
        <dbReference type="Proteomes" id="UP000315522"/>
    </source>
</evidence>
<feature type="region of interest" description="Disordered" evidence="2">
    <location>
        <begin position="1"/>
        <end position="24"/>
    </location>
</feature>
<reference evidence="3 4" key="1">
    <citation type="submission" date="2018-05" db="EMBL/GenBank/DDBJ databases">
        <title>Genome sequencing and assembly of the regulated plant pathogen Lachnellula willkommii and related sister species for the development of diagnostic species identification markers.</title>
        <authorList>
            <person name="Giroux E."/>
            <person name="Bilodeau G."/>
        </authorList>
    </citation>
    <scope>NUCLEOTIDE SEQUENCE [LARGE SCALE GENOMIC DNA]</scope>
    <source>
        <strain evidence="3 4">CBS 172.35</strain>
    </source>
</reference>
<dbReference type="NCBIfam" id="NF041278">
    <property type="entry name" value="CmcJ_NvfI_EfuI"/>
    <property type="match status" value="1"/>
</dbReference>
<sequence>MATATADTRTAPWDSNNHDSTYIPRGPVTASLKFYDGLSDGSKPFNYPLGTEPPEGMPRRNFGDADVSVTIEDIRGKEALYNIDDNAFATLRAGLSPGVDFGSSVSIKEKYYPEVEGTLLKRFPDAKRVFVFDHTSRPSGGSRPPVLRTHIDQSKAAALAKARTILPNDAGGLLKGRVRIINVWRPLNGPVQSFPLAFADSKTVKDQDLHMVEHRYADRIGETLSLAHADEQWHYWSGVDNDERLLIQCFDSEKGGRLAHTASEDPRTPEGARHRESIEVRALVFG</sequence>
<gene>
    <name evidence="3" type="primary">aclN_2</name>
    <name evidence="3" type="ORF">LAWI1_G006750</name>
</gene>
<evidence type="ECO:0000256" key="2">
    <source>
        <dbReference type="SAM" id="MobiDB-lite"/>
    </source>
</evidence>
<dbReference type="InterPro" id="IPR044053">
    <property type="entry name" value="AsaB-like"/>
</dbReference>
<organism evidence="3 4">
    <name type="scientific">Lachnellula willkommii</name>
    <dbReference type="NCBI Taxonomy" id="215461"/>
    <lineage>
        <taxon>Eukaryota</taxon>
        <taxon>Fungi</taxon>
        <taxon>Dikarya</taxon>
        <taxon>Ascomycota</taxon>
        <taxon>Pezizomycotina</taxon>
        <taxon>Leotiomycetes</taxon>
        <taxon>Helotiales</taxon>
        <taxon>Lachnaceae</taxon>
        <taxon>Lachnellula</taxon>
    </lineage>
</organism>
<dbReference type="AlphaFoldDB" id="A0A559MBM3"/>
<dbReference type="PANTHER" id="PTHR34598:SF1">
    <property type="entry name" value="PUTATIVE (AFU_ORTHOLOGUE AFUA_3G13140)-RELATED"/>
    <property type="match status" value="1"/>
</dbReference>
<dbReference type="Proteomes" id="UP000315522">
    <property type="component" value="Unassembled WGS sequence"/>
</dbReference>
<comment type="similarity">
    <text evidence="1">Belongs to the asaB hydroxylase/desaturase family.</text>
</comment>
<dbReference type="GO" id="GO:0016491">
    <property type="term" value="F:oxidoreductase activity"/>
    <property type="evidence" value="ECO:0007669"/>
    <property type="project" value="InterPro"/>
</dbReference>
<evidence type="ECO:0000256" key="1">
    <source>
        <dbReference type="ARBA" id="ARBA00023604"/>
    </source>
</evidence>
<dbReference type="PANTHER" id="PTHR34598">
    <property type="entry name" value="BLL6449 PROTEIN"/>
    <property type="match status" value="1"/>
</dbReference>
<feature type="compositionally biased region" description="Polar residues" evidence="2">
    <location>
        <begin position="1"/>
        <end position="20"/>
    </location>
</feature>
<protein>
    <submittedName>
        <fullName evidence="3">Aspirochlorine biosynthesis protein N</fullName>
    </submittedName>
</protein>
<name>A0A559MBM3_9HELO</name>
<proteinExistence type="inferred from homology"/>
<comment type="caution">
    <text evidence="3">The sequence shown here is derived from an EMBL/GenBank/DDBJ whole genome shotgun (WGS) entry which is preliminary data.</text>
</comment>
<dbReference type="EMBL" id="QGML01000888">
    <property type="protein sequence ID" value="TVY90374.1"/>
    <property type="molecule type" value="Genomic_DNA"/>
</dbReference>
<keyword evidence="4" id="KW-1185">Reference proteome</keyword>
<evidence type="ECO:0000313" key="3">
    <source>
        <dbReference type="EMBL" id="TVY90374.1"/>
    </source>
</evidence>
<accession>A0A559MBM3</accession>